<dbReference type="Proteomes" id="UP000236735">
    <property type="component" value="Unassembled WGS sequence"/>
</dbReference>
<name>A0A1H5W1U0_XYLRU</name>
<keyword evidence="1" id="KW-1133">Transmembrane helix</keyword>
<reference evidence="2 3" key="1">
    <citation type="submission" date="2016-10" db="EMBL/GenBank/DDBJ databases">
        <authorList>
            <person name="de Groot N.N."/>
        </authorList>
    </citation>
    <scope>NUCLEOTIDE SEQUENCE [LARGE SCALE GENOMIC DNA]</scope>
    <source>
        <strain evidence="2 3">AR32</strain>
    </source>
</reference>
<dbReference type="InterPro" id="IPR048136">
    <property type="entry name" value="STM3941-like"/>
</dbReference>
<evidence type="ECO:0000313" key="2">
    <source>
        <dbReference type="EMBL" id="SEF93101.1"/>
    </source>
</evidence>
<protein>
    <submittedName>
        <fullName evidence="2">Uncharacterized protein</fullName>
    </submittedName>
</protein>
<organism evidence="2 3">
    <name type="scientific">Xylanibacter ruminicola</name>
    <name type="common">Prevotella ruminicola</name>
    <dbReference type="NCBI Taxonomy" id="839"/>
    <lineage>
        <taxon>Bacteria</taxon>
        <taxon>Pseudomonadati</taxon>
        <taxon>Bacteroidota</taxon>
        <taxon>Bacteroidia</taxon>
        <taxon>Bacteroidales</taxon>
        <taxon>Prevotellaceae</taxon>
        <taxon>Xylanibacter</taxon>
    </lineage>
</organism>
<keyword evidence="1" id="KW-0812">Transmembrane</keyword>
<dbReference type="NCBIfam" id="NF041635">
    <property type="entry name" value="STM3941_fam"/>
    <property type="match status" value="1"/>
</dbReference>
<gene>
    <name evidence="2" type="ORF">SAMN05216354_2172</name>
</gene>
<accession>A0A1H5W1U0</accession>
<dbReference type="RefSeq" id="WP_091765142.1">
    <property type="nucleotide sequence ID" value="NZ_FNUV01000005.1"/>
</dbReference>
<proteinExistence type="predicted"/>
<evidence type="ECO:0000256" key="1">
    <source>
        <dbReference type="SAM" id="Phobius"/>
    </source>
</evidence>
<sequence>MKEVKIYFSKKKVVAFVALMLTSLVVYILTRLYFSSREEMWWNLLGAPVCIFAFYFIKYLHDFYKQRLCMTITDEYLEVNNKLKWTVCFRDVDAFYLTKYKTLKLIGIQYKKEHENWKSLDEIEEGRKERLRNPDAPGAVYEIPINHMDIKPHDLLNMLNERLKLAHAKEVKS</sequence>
<keyword evidence="1" id="KW-0472">Membrane</keyword>
<feature type="transmembrane region" description="Helical" evidence="1">
    <location>
        <begin position="12"/>
        <end position="34"/>
    </location>
</feature>
<evidence type="ECO:0000313" key="3">
    <source>
        <dbReference type="Proteomes" id="UP000236735"/>
    </source>
</evidence>
<dbReference type="EMBL" id="FNUV01000005">
    <property type="protein sequence ID" value="SEF93101.1"/>
    <property type="molecule type" value="Genomic_DNA"/>
</dbReference>
<feature type="transmembrane region" description="Helical" evidence="1">
    <location>
        <begin position="40"/>
        <end position="57"/>
    </location>
</feature>
<dbReference type="AlphaFoldDB" id="A0A1H5W1U0"/>